<evidence type="ECO:0008006" key="3">
    <source>
        <dbReference type="Google" id="ProtNLM"/>
    </source>
</evidence>
<dbReference type="KEGG" id="rul:UC8_47680"/>
<dbReference type="Gene3D" id="3.30.565.10">
    <property type="entry name" value="Histidine kinase-like ATPase, C-terminal domain"/>
    <property type="match status" value="1"/>
</dbReference>
<dbReference type="OrthoDB" id="291561at2"/>
<dbReference type="Proteomes" id="UP000325286">
    <property type="component" value="Chromosome"/>
</dbReference>
<evidence type="ECO:0000313" key="2">
    <source>
        <dbReference type="Proteomes" id="UP000325286"/>
    </source>
</evidence>
<gene>
    <name evidence="1" type="ORF">UC8_47680</name>
</gene>
<dbReference type="SUPFAM" id="SSF55874">
    <property type="entry name" value="ATPase domain of HSP90 chaperone/DNA topoisomerase II/histidine kinase"/>
    <property type="match status" value="1"/>
</dbReference>
<dbReference type="AlphaFoldDB" id="A0A5B9QZZ2"/>
<dbReference type="EMBL" id="CP042914">
    <property type="protein sequence ID" value="QEG42726.1"/>
    <property type="molecule type" value="Genomic_DNA"/>
</dbReference>
<reference evidence="1 2" key="1">
    <citation type="submission" date="2019-08" db="EMBL/GenBank/DDBJ databases">
        <title>Deep-cultivation of Planctomycetes and their phenomic and genomic characterization uncovers novel biology.</title>
        <authorList>
            <person name="Wiegand S."/>
            <person name="Jogler M."/>
            <person name="Boedeker C."/>
            <person name="Pinto D."/>
            <person name="Vollmers J."/>
            <person name="Rivas-Marin E."/>
            <person name="Kohn T."/>
            <person name="Peeters S.H."/>
            <person name="Heuer A."/>
            <person name="Rast P."/>
            <person name="Oberbeckmann S."/>
            <person name="Bunk B."/>
            <person name="Jeske O."/>
            <person name="Meyerdierks A."/>
            <person name="Storesund J.E."/>
            <person name="Kallscheuer N."/>
            <person name="Luecker S."/>
            <person name="Lage O.M."/>
            <person name="Pohl T."/>
            <person name="Merkel B.J."/>
            <person name="Hornburger P."/>
            <person name="Mueller R.-W."/>
            <person name="Bruemmer F."/>
            <person name="Labrenz M."/>
            <person name="Spormann A.M."/>
            <person name="Op den Camp H."/>
            <person name="Overmann J."/>
            <person name="Amann R."/>
            <person name="Jetten M.S.M."/>
            <person name="Mascher T."/>
            <person name="Medema M.H."/>
            <person name="Devos D.P."/>
            <person name="Kaster A.-K."/>
            <person name="Ovreas L."/>
            <person name="Rohde M."/>
            <person name="Galperin M.Y."/>
            <person name="Jogler C."/>
        </authorList>
    </citation>
    <scope>NUCLEOTIDE SEQUENCE [LARGE SCALE GENOMIC DNA]</scope>
    <source>
        <strain evidence="1 2">UC8</strain>
    </source>
</reference>
<dbReference type="RefSeq" id="WP_068137784.1">
    <property type="nucleotide sequence ID" value="NZ_CP042914.1"/>
</dbReference>
<proteinExistence type="predicted"/>
<organism evidence="1 2">
    <name type="scientific">Roseimaritima ulvae</name>
    <dbReference type="NCBI Taxonomy" id="980254"/>
    <lineage>
        <taxon>Bacteria</taxon>
        <taxon>Pseudomonadati</taxon>
        <taxon>Planctomycetota</taxon>
        <taxon>Planctomycetia</taxon>
        <taxon>Pirellulales</taxon>
        <taxon>Pirellulaceae</taxon>
        <taxon>Roseimaritima</taxon>
    </lineage>
</organism>
<keyword evidence="2" id="KW-1185">Reference proteome</keyword>
<name>A0A5B9QZZ2_9BACT</name>
<evidence type="ECO:0000313" key="1">
    <source>
        <dbReference type="EMBL" id="QEG42726.1"/>
    </source>
</evidence>
<protein>
    <recommendedName>
        <fullName evidence="3">Histidine kinase</fullName>
    </recommendedName>
</protein>
<dbReference type="InterPro" id="IPR036890">
    <property type="entry name" value="HATPase_C_sf"/>
</dbReference>
<sequence>MPLPQPCPSLRQLVETVSTEALASHHASISLELDIDPQIPVPADPADVAQLLQQLLRQSLNEMDEGELSLIAWQGPNCLELEIGDTGGPIEDRCGSLPLVGGKLGSQIIRQNCPQGGAAITIRFPQRAAQREAA</sequence>
<accession>A0A5B9QZZ2</accession>